<dbReference type="Pfam" id="PF20429">
    <property type="entry name" value="Tab2-like_C"/>
    <property type="match status" value="1"/>
</dbReference>
<dbReference type="Proteomes" id="UP000006882">
    <property type="component" value="Chromosome G2"/>
</dbReference>
<keyword evidence="4" id="KW-1185">Reference proteome</keyword>
<dbReference type="PANTHER" id="PTHR34556">
    <property type="match status" value="1"/>
</dbReference>
<evidence type="ECO:0000313" key="3">
    <source>
        <dbReference type="EMBL" id="ONI20444.1"/>
    </source>
</evidence>
<organism evidence="3 4">
    <name type="scientific">Prunus persica</name>
    <name type="common">Peach</name>
    <name type="synonym">Amygdalus persica</name>
    <dbReference type="NCBI Taxonomy" id="3760"/>
    <lineage>
        <taxon>Eukaryota</taxon>
        <taxon>Viridiplantae</taxon>
        <taxon>Streptophyta</taxon>
        <taxon>Embryophyta</taxon>
        <taxon>Tracheophyta</taxon>
        <taxon>Spermatophyta</taxon>
        <taxon>Magnoliopsida</taxon>
        <taxon>eudicotyledons</taxon>
        <taxon>Gunneridae</taxon>
        <taxon>Pentapetalae</taxon>
        <taxon>rosids</taxon>
        <taxon>fabids</taxon>
        <taxon>Rosales</taxon>
        <taxon>Rosaceae</taxon>
        <taxon>Amygdaloideae</taxon>
        <taxon>Amygdaleae</taxon>
        <taxon>Prunus</taxon>
    </lineage>
</organism>
<feature type="domain" description="RNA-binding protein Tab2/Atab2 C-terminal" evidence="2">
    <location>
        <begin position="70"/>
        <end position="168"/>
    </location>
</feature>
<gene>
    <name evidence="3" type="ORF">PRUPE_2G016000</name>
</gene>
<sequence length="169" mass="18591">MSLGNGSIRMIAFCSMDYRSQMQTIITKACNELGIKPIPSKRCLSLLLWLEERYETVYTRHPGFQKGSKPLLAVDNPFPMELPENLVGEKWAFVQLPFSAVQEEISSLDSNLVFGASLDLDLLGIEIDDKTLIPGLAVASSPWMNGLEVCSIEADLSRARLILSVGISG</sequence>
<name>A0A251Q9G1_PRUPE</name>
<proteinExistence type="predicted"/>
<evidence type="ECO:0000313" key="4">
    <source>
        <dbReference type="Proteomes" id="UP000006882"/>
    </source>
</evidence>
<dbReference type="eggNOG" id="ENOG502QVJR">
    <property type="taxonomic scope" value="Eukaryota"/>
</dbReference>
<dbReference type="STRING" id="3760.A0A251Q9G1"/>
<dbReference type="InterPro" id="IPR046760">
    <property type="entry name" value="Tab2-like_N"/>
</dbReference>
<evidence type="ECO:0000259" key="1">
    <source>
        <dbReference type="Pfam" id="PF06485"/>
    </source>
</evidence>
<dbReference type="Pfam" id="PF06485">
    <property type="entry name" value="Tab2-like_N"/>
    <property type="match status" value="1"/>
</dbReference>
<dbReference type="EMBL" id="CM007652">
    <property type="protein sequence ID" value="ONI20444.1"/>
    <property type="molecule type" value="Genomic_DNA"/>
</dbReference>
<dbReference type="GO" id="GO:0003723">
    <property type="term" value="F:RNA binding"/>
    <property type="evidence" value="ECO:0007669"/>
    <property type="project" value="InterPro"/>
</dbReference>
<dbReference type="AlphaFoldDB" id="A0A251Q9G1"/>
<dbReference type="GO" id="GO:0009658">
    <property type="term" value="P:chloroplast organization"/>
    <property type="evidence" value="ECO:0000318"/>
    <property type="project" value="GO_Central"/>
</dbReference>
<evidence type="ECO:0000259" key="2">
    <source>
        <dbReference type="Pfam" id="PF20429"/>
    </source>
</evidence>
<dbReference type="InterPro" id="IPR046761">
    <property type="entry name" value="Tab2-like_C"/>
</dbReference>
<dbReference type="Gramene" id="ONI20444">
    <property type="protein sequence ID" value="ONI20444"/>
    <property type="gene ID" value="PRUPE_2G016000"/>
</dbReference>
<feature type="domain" description="RNA-binding protein Tab2-like N-terminal" evidence="1">
    <location>
        <begin position="18"/>
        <end position="53"/>
    </location>
</feature>
<dbReference type="InterPro" id="IPR009472">
    <property type="entry name" value="Tab2-like"/>
</dbReference>
<dbReference type="PANTHER" id="PTHR34556:SF2">
    <property type="entry name" value="PROTEIN TAB2 HOMOLOG, CHLOROPLASTIC"/>
    <property type="match status" value="1"/>
</dbReference>
<dbReference type="GO" id="GO:0048564">
    <property type="term" value="P:photosystem I assembly"/>
    <property type="evidence" value="ECO:0000318"/>
    <property type="project" value="GO_Central"/>
</dbReference>
<protein>
    <submittedName>
        <fullName evidence="3">Uncharacterized protein</fullName>
    </submittedName>
</protein>
<reference evidence="3 4" key="1">
    <citation type="journal article" date="2013" name="Nat. Genet.">
        <title>The high-quality draft genome of peach (Prunus persica) identifies unique patterns of genetic diversity, domestication and genome evolution.</title>
        <authorList>
            <consortium name="International Peach Genome Initiative"/>
            <person name="Verde I."/>
            <person name="Abbott A.G."/>
            <person name="Scalabrin S."/>
            <person name="Jung S."/>
            <person name="Shu S."/>
            <person name="Marroni F."/>
            <person name="Zhebentyayeva T."/>
            <person name="Dettori M.T."/>
            <person name="Grimwood J."/>
            <person name="Cattonaro F."/>
            <person name="Zuccolo A."/>
            <person name="Rossini L."/>
            <person name="Jenkins J."/>
            <person name="Vendramin E."/>
            <person name="Meisel L.A."/>
            <person name="Decroocq V."/>
            <person name="Sosinski B."/>
            <person name="Prochnik S."/>
            <person name="Mitros T."/>
            <person name="Policriti A."/>
            <person name="Cipriani G."/>
            <person name="Dondini L."/>
            <person name="Ficklin S."/>
            <person name="Goodstein D.M."/>
            <person name="Xuan P."/>
            <person name="Del Fabbro C."/>
            <person name="Aramini V."/>
            <person name="Copetti D."/>
            <person name="Gonzalez S."/>
            <person name="Horner D.S."/>
            <person name="Falchi R."/>
            <person name="Lucas S."/>
            <person name="Mica E."/>
            <person name="Maldonado J."/>
            <person name="Lazzari B."/>
            <person name="Bielenberg D."/>
            <person name="Pirona R."/>
            <person name="Miculan M."/>
            <person name="Barakat A."/>
            <person name="Testolin R."/>
            <person name="Stella A."/>
            <person name="Tartarini S."/>
            <person name="Tonutti P."/>
            <person name="Arus P."/>
            <person name="Orellana A."/>
            <person name="Wells C."/>
            <person name="Main D."/>
            <person name="Vizzotto G."/>
            <person name="Silva H."/>
            <person name="Salamini F."/>
            <person name="Schmutz J."/>
            <person name="Morgante M."/>
            <person name="Rokhsar D.S."/>
        </authorList>
    </citation>
    <scope>NUCLEOTIDE SEQUENCE [LARGE SCALE GENOMIC DNA]</scope>
    <source>
        <strain evidence="4">cv. Nemared</strain>
    </source>
</reference>
<accession>A0A251Q9G1</accession>